<dbReference type="GO" id="GO:0016746">
    <property type="term" value="F:acyltransferase activity"/>
    <property type="evidence" value="ECO:0007669"/>
    <property type="project" value="UniProtKB-KW"/>
</dbReference>
<comment type="pathway">
    <text evidence="1">Lipid metabolism.</text>
</comment>
<feature type="domain" description="Phospholipid/glycerol acyltransferase" evidence="6">
    <location>
        <begin position="98"/>
        <end position="210"/>
    </location>
</feature>
<keyword evidence="4" id="KW-0443">Lipid metabolism</keyword>
<keyword evidence="8" id="KW-1185">Reference proteome</keyword>
<protein>
    <submittedName>
        <fullName evidence="7">1-acyl-sn-glycerol-3-phosphate acyltransferase</fullName>
    </submittedName>
</protein>
<keyword evidence="3" id="KW-0808">Transferase</keyword>
<keyword evidence="5 7" id="KW-0012">Acyltransferase</keyword>
<dbReference type="SMART" id="SM00563">
    <property type="entry name" value="PlsC"/>
    <property type="match status" value="1"/>
</dbReference>
<sequence length="299" mass="33120">MTGVLAGISARFADKPLLATLHSRLVTMKTPRLLRAWRSARLFLHLLLGLTEVALLFKRRDAASRARAIARWSRRLCQILGIEVEARGDHPELVPTNTVLVANHVSWLDIFVMNAVCPSRFVAKSEVRRWPLIGWLCHRTGTLFVARERRHDTVRVNRQIAHALSSGDCIAVFPEGSTTHGLDVASFNASLLQPAIEAGAQLQPIALRYYDQHGLRSTAAAYVGEMSLIESMGLLLAEPRMRVTLDYLPALAAQEYGRRELAQLAQQRIAERVRSDIELAVAAPEASQPANGDDISPSR</sequence>
<name>A0ABQ5YGI9_9NEIS</name>
<dbReference type="PANTHER" id="PTHR10434:SF64">
    <property type="entry name" value="1-ACYL-SN-GLYCEROL-3-PHOSPHATE ACYLTRANSFERASE-RELATED"/>
    <property type="match status" value="1"/>
</dbReference>
<comment type="caution">
    <text evidence="7">The sequence shown here is derived from an EMBL/GenBank/DDBJ whole genome shotgun (WGS) entry which is preliminary data.</text>
</comment>
<gene>
    <name evidence="7" type="ORF">GCM10007907_29050</name>
</gene>
<dbReference type="SUPFAM" id="SSF69593">
    <property type="entry name" value="Glycerol-3-phosphate (1)-acyltransferase"/>
    <property type="match status" value="1"/>
</dbReference>
<reference evidence="8" key="1">
    <citation type="journal article" date="2019" name="Int. J. Syst. Evol. Microbiol.">
        <title>The Global Catalogue of Microorganisms (GCM) 10K type strain sequencing project: providing services to taxonomists for standard genome sequencing and annotation.</title>
        <authorList>
            <consortium name="The Broad Institute Genomics Platform"/>
            <consortium name="The Broad Institute Genome Sequencing Center for Infectious Disease"/>
            <person name="Wu L."/>
            <person name="Ma J."/>
        </authorList>
    </citation>
    <scope>NUCLEOTIDE SEQUENCE [LARGE SCALE GENOMIC DNA]</scope>
    <source>
        <strain evidence="8">NBRC 110044</strain>
    </source>
</reference>
<evidence type="ECO:0000313" key="8">
    <source>
        <dbReference type="Proteomes" id="UP001156706"/>
    </source>
</evidence>
<dbReference type="Pfam" id="PF01553">
    <property type="entry name" value="Acyltransferase"/>
    <property type="match status" value="1"/>
</dbReference>
<dbReference type="CDD" id="cd07989">
    <property type="entry name" value="LPLAT_AGPAT-like"/>
    <property type="match status" value="1"/>
</dbReference>
<organism evidence="7 8">
    <name type="scientific">Chitinimonas prasina</name>
    <dbReference type="NCBI Taxonomy" id="1434937"/>
    <lineage>
        <taxon>Bacteria</taxon>
        <taxon>Pseudomonadati</taxon>
        <taxon>Pseudomonadota</taxon>
        <taxon>Betaproteobacteria</taxon>
        <taxon>Neisseriales</taxon>
        <taxon>Chitinibacteraceae</taxon>
        <taxon>Chitinimonas</taxon>
    </lineage>
</organism>
<proteinExistence type="predicted"/>
<evidence type="ECO:0000256" key="1">
    <source>
        <dbReference type="ARBA" id="ARBA00005189"/>
    </source>
</evidence>
<evidence type="ECO:0000259" key="6">
    <source>
        <dbReference type="SMART" id="SM00563"/>
    </source>
</evidence>
<dbReference type="Proteomes" id="UP001156706">
    <property type="component" value="Unassembled WGS sequence"/>
</dbReference>
<dbReference type="InterPro" id="IPR002123">
    <property type="entry name" value="Plipid/glycerol_acylTrfase"/>
</dbReference>
<dbReference type="PANTHER" id="PTHR10434">
    <property type="entry name" value="1-ACYL-SN-GLYCEROL-3-PHOSPHATE ACYLTRANSFERASE"/>
    <property type="match status" value="1"/>
</dbReference>
<accession>A0ABQ5YGI9</accession>
<evidence type="ECO:0000256" key="4">
    <source>
        <dbReference type="ARBA" id="ARBA00023098"/>
    </source>
</evidence>
<evidence type="ECO:0000256" key="2">
    <source>
        <dbReference type="ARBA" id="ARBA00022516"/>
    </source>
</evidence>
<evidence type="ECO:0000313" key="7">
    <source>
        <dbReference type="EMBL" id="GLR14115.1"/>
    </source>
</evidence>
<evidence type="ECO:0000256" key="5">
    <source>
        <dbReference type="ARBA" id="ARBA00023315"/>
    </source>
</evidence>
<keyword evidence="2" id="KW-0444">Lipid biosynthesis</keyword>
<evidence type="ECO:0000256" key="3">
    <source>
        <dbReference type="ARBA" id="ARBA00022679"/>
    </source>
</evidence>
<dbReference type="EMBL" id="BSOG01000003">
    <property type="protein sequence ID" value="GLR14115.1"/>
    <property type="molecule type" value="Genomic_DNA"/>
</dbReference>